<dbReference type="PANTHER" id="PTHR46254:SF6">
    <property type="entry name" value="HIGH MOBILITY GROUP AT-HOOK 2"/>
    <property type="match status" value="1"/>
</dbReference>
<reference evidence="2" key="3">
    <citation type="submission" date="2025-09" db="UniProtKB">
        <authorList>
            <consortium name="Ensembl"/>
        </authorList>
    </citation>
    <scope>IDENTIFICATION</scope>
</reference>
<evidence type="ECO:0000256" key="1">
    <source>
        <dbReference type="SAM" id="MobiDB-lite"/>
    </source>
</evidence>
<feature type="compositionally biased region" description="Gly residues" evidence="1">
    <location>
        <begin position="21"/>
        <end position="43"/>
    </location>
</feature>
<feature type="compositionally biased region" description="Basic residues" evidence="1">
    <location>
        <begin position="90"/>
        <end position="106"/>
    </location>
</feature>
<protein>
    <submittedName>
        <fullName evidence="2">Uncharacterized protein</fullName>
    </submittedName>
</protein>
<keyword evidence="3" id="KW-1185">Reference proteome</keyword>
<dbReference type="Ensembl" id="ENSPANT00000074474.1">
    <property type="protein sequence ID" value="ENSPANP00000055630.1"/>
    <property type="gene ID" value="ENSPANG00000039378.1"/>
</dbReference>
<feature type="compositionally biased region" description="Low complexity" evidence="1">
    <location>
        <begin position="127"/>
        <end position="143"/>
    </location>
</feature>
<name>A0A8I5NJH1_PAPAN</name>
<evidence type="ECO:0000313" key="2">
    <source>
        <dbReference type="Ensembl" id="ENSPANP00000055630.1"/>
    </source>
</evidence>
<dbReference type="GeneTree" id="ENSGT00940000161627"/>
<dbReference type="PANTHER" id="PTHR46254">
    <property type="entry name" value="PROTEIN GVQW1-RELATED"/>
    <property type="match status" value="1"/>
</dbReference>
<feature type="region of interest" description="Disordered" evidence="1">
    <location>
        <begin position="1"/>
        <end position="144"/>
    </location>
</feature>
<evidence type="ECO:0000313" key="3">
    <source>
        <dbReference type="Proteomes" id="UP000028761"/>
    </source>
</evidence>
<dbReference type="Proteomes" id="UP000028761">
    <property type="component" value="Chromosome 4"/>
</dbReference>
<reference evidence="2 3" key="1">
    <citation type="submission" date="2012-03" db="EMBL/GenBank/DDBJ databases">
        <title>Whole Genome Assembly of Papio anubis.</title>
        <authorList>
            <person name="Liu Y.L."/>
            <person name="Abraham K.A."/>
            <person name="Akbar H.A."/>
            <person name="Ali S.A."/>
            <person name="Anosike U.A."/>
            <person name="Aqrawi P.A."/>
            <person name="Arias F.A."/>
            <person name="Attaway T.A."/>
            <person name="Awwad R.A."/>
            <person name="Babu C.B."/>
            <person name="Bandaranaike D.B."/>
            <person name="Battles P.B."/>
            <person name="Bell A.B."/>
            <person name="Beltran B.B."/>
            <person name="Berhane-Mersha D.B."/>
            <person name="Bess C.B."/>
            <person name="Bickham C.B."/>
            <person name="Bolden T.B."/>
            <person name="Carter K.C."/>
            <person name="Chau D.C."/>
            <person name="Chavez A.C."/>
            <person name="Clerc-Blankenburg K.C."/>
            <person name="Coyle M.C."/>
            <person name="Dao M.D."/>
            <person name="Davila M.L.D."/>
            <person name="Davy-Carroll L.D."/>
            <person name="Denson S.D."/>
            <person name="Dinh H.D."/>
            <person name="Fernandez S.F."/>
            <person name="Fernando P.F."/>
            <person name="Forbes L.F."/>
            <person name="Francis C.F."/>
            <person name="Francisco L.F."/>
            <person name="Fu Q.F."/>
            <person name="Garcia-Iii R.G."/>
            <person name="Garrett T.G."/>
            <person name="Gross S.G."/>
            <person name="Gubbala S.G."/>
            <person name="Hirani K.H."/>
            <person name="Hogues M.H."/>
            <person name="Hollins B.H."/>
            <person name="Jackson L.J."/>
            <person name="Javaid M.J."/>
            <person name="Jhangiani S.J."/>
            <person name="Johnson A.J."/>
            <person name="Johnson B.J."/>
            <person name="Jones J.J."/>
            <person name="Joshi V.J."/>
            <person name="Kalu J.K."/>
            <person name="Khan N.K."/>
            <person name="Korchina V.K."/>
            <person name="Kovar C.K."/>
            <person name="Lago L.L."/>
            <person name="Lara F.L."/>
            <person name="Le T.-K.L."/>
            <person name="Lee S.L."/>
            <person name="Legall-Iii F.L."/>
            <person name="Lemon S.L."/>
            <person name="Liu J.L."/>
            <person name="Liu Y.-S.L."/>
            <person name="Liyanage D.L."/>
            <person name="Lopez J.L."/>
            <person name="Lorensuhewa L.L."/>
            <person name="Mata R.M."/>
            <person name="Mathew T.M."/>
            <person name="Mercado C.M."/>
            <person name="Mercado I.M."/>
            <person name="Morales K.M."/>
            <person name="Morgan M.M."/>
            <person name="Munidasa M.M."/>
            <person name="Ngo D.N."/>
            <person name="Nguyen L.N."/>
            <person name="Nguyen T.N."/>
            <person name="Nguyen N.N."/>
            <person name="Obregon M.O."/>
            <person name="Okwuonu G.O."/>
            <person name="Ongeri F.O."/>
            <person name="Onwere C.O."/>
            <person name="Osifeso I.O."/>
            <person name="Parra A.P."/>
            <person name="Patil S.P."/>
            <person name="Perez A.P."/>
            <person name="Perez Y.P."/>
            <person name="Pham C.P."/>
            <person name="Pu L.-L.P."/>
            <person name="Puazo M.P."/>
            <person name="Quiroz J.Q."/>
            <person name="Rouhana J.R."/>
            <person name="Ruiz M.R."/>
            <person name="Ruiz S.-J.R."/>
            <person name="Saada N.S."/>
            <person name="Santibanez J.S."/>
            <person name="Scheel M.S."/>
            <person name="Schneider B.S."/>
            <person name="Simmons D.S."/>
            <person name="Sisson I.S."/>
            <person name="Tang L.-Y.T."/>
            <person name="Thornton R.T."/>
            <person name="Tisius J.T."/>
            <person name="Toledanes G.T."/>
            <person name="Trejos Z.T."/>
            <person name="Usmani K.U."/>
            <person name="Varghese R.V."/>
            <person name="Vattathil S.V."/>
            <person name="Vee V.V."/>
            <person name="Walker D.W."/>
            <person name="Weissenberger G.W."/>
            <person name="White C.W."/>
            <person name="Williams A.W."/>
            <person name="Woodworth J.W."/>
            <person name="Wright R.W."/>
            <person name="Zhu Y.Z."/>
            <person name="Han Y.H."/>
            <person name="Newsham I.N."/>
            <person name="Nazareth L.N."/>
            <person name="Worley K.W."/>
            <person name="Muzny D.M."/>
            <person name="Rogers J.R."/>
            <person name="Gibbs R.G."/>
        </authorList>
    </citation>
    <scope>NUCLEOTIDE SEQUENCE [LARGE SCALE GENOMIC DNA]</scope>
</reference>
<organism evidence="2 3">
    <name type="scientific">Papio anubis</name>
    <name type="common">Olive baboon</name>
    <dbReference type="NCBI Taxonomy" id="9555"/>
    <lineage>
        <taxon>Eukaryota</taxon>
        <taxon>Metazoa</taxon>
        <taxon>Chordata</taxon>
        <taxon>Craniata</taxon>
        <taxon>Vertebrata</taxon>
        <taxon>Euteleostomi</taxon>
        <taxon>Mammalia</taxon>
        <taxon>Eutheria</taxon>
        <taxon>Euarchontoglires</taxon>
        <taxon>Primates</taxon>
        <taxon>Haplorrhini</taxon>
        <taxon>Catarrhini</taxon>
        <taxon>Cercopithecidae</taxon>
        <taxon>Cercopithecinae</taxon>
        <taxon>Papio</taxon>
    </lineage>
</organism>
<accession>A0A8I5NJH1</accession>
<sequence length="240" mass="24750">MAWVSGAGAAGSQVEAPHASGGLGRGRGAPGAAGSGGRAGGSFPGPSRASGWRGDGDDGFPAPPPRTPMAVRSGPPPTASPPRSPEPVRPKRAGSRGGKARGRRLRGAGGGGGRRRAGRAGEEEEAGAVSHAAPGGAAPVAEGRSQTLAGRGFRRGPGPATRRRRRGSLWGTTEMRAGVQWHDLSSLQPPPPGFKRFFCLSLPSSCDYRCVPPHQANFCIFSRDRISPCWPGWSRTPDLR</sequence>
<proteinExistence type="predicted"/>
<reference evidence="2" key="2">
    <citation type="submission" date="2025-08" db="UniProtKB">
        <authorList>
            <consortium name="Ensembl"/>
        </authorList>
    </citation>
    <scope>IDENTIFICATION</scope>
</reference>
<dbReference type="AlphaFoldDB" id="A0A8I5NJH1"/>
<feature type="compositionally biased region" description="Pro residues" evidence="1">
    <location>
        <begin position="74"/>
        <end position="87"/>
    </location>
</feature>